<dbReference type="AlphaFoldDB" id="A0A1S4DA72"/>
<feature type="domain" description="Tf2-1-like SH3-like" evidence="1">
    <location>
        <begin position="133"/>
        <end position="197"/>
    </location>
</feature>
<dbReference type="InterPro" id="IPR036397">
    <property type="entry name" value="RNaseH_sf"/>
</dbReference>
<dbReference type="OrthoDB" id="1303259at2759"/>
<dbReference type="KEGG" id="nta:107827676"/>
<evidence type="ECO:0000313" key="2">
    <source>
        <dbReference type="RefSeq" id="XP_016510345.1"/>
    </source>
</evidence>
<gene>
    <name evidence="2" type="primary">LOC107827676</name>
</gene>
<dbReference type="PaxDb" id="4097-A0A1S4DA72"/>
<dbReference type="GO" id="GO:0003676">
    <property type="term" value="F:nucleic acid binding"/>
    <property type="evidence" value="ECO:0007669"/>
    <property type="project" value="InterPro"/>
</dbReference>
<dbReference type="InterPro" id="IPR056924">
    <property type="entry name" value="SH3_Tf2-1"/>
</dbReference>
<dbReference type="Gene3D" id="3.30.420.10">
    <property type="entry name" value="Ribonuclease H-like superfamily/Ribonuclease H"/>
    <property type="match status" value="1"/>
</dbReference>
<accession>A0A1S4DA72</accession>
<dbReference type="Pfam" id="PF24626">
    <property type="entry name" value="SH3_Tf2-1"/>
    <property type="match status" value="1"/>
</dbReference>
<organism evidence="2">
    <name type="scientific">Nicotiana tabacum</name>
    <name type="common">Common tobacco</name>
    <dbReference type="NCBI Taxonomy" id="4097"/>
    <lineage>
        <taxon>Eukaryota</taxon>
        <taxon>Viridiplantae</taxon>
        <taxon>Streptophyta</taxon>
        <taxon>Embryophyta</taxon>
        <taxon>Tracheophyta</taxon>
        <taxon>Spermatophyta</taxon>
        <taxon>Magnoliopsida</taxon>
        <taxon>eudicotyledons</taxon>
        <taxon>Gunneridae</taxon>
        <taxon>Pentapetalae</taxon>
        <taxon>asterids</taxon>
        <taxon>lamiids</taxon>
        <taxon>Solanales</taxon>
        <taxon>Solanaceae</taxon>
        <taxon>Nicotianoideae</taxon>
        <taxon>Nicotianeae</taxon>
        <taxon>Nicotiana</taxon>
    </lineage>
</organism>
<sequence length="225" mass="25334">MKDSTLNLAGLLSPLPISNVIFDDISMDFITGLSPSQSRTVILVIVDRLSKYVHFIALPTNFTTQKVAEVVYGRPLPIVSRYIRDSSTNPVVVASLRQRDEVLAILKANLLHARDCMKSNADKGRREVQFNVGDWMYVRLRPYRQLSVCLQCHTKLSRCFFGPFQIVQRVGAVAYKLAFPPSSKIHPVFHVSVLRKCLGNPYHQITPIDLLDQSSSLVLLPEDVL</sequence>
<reference evidence="2" key="1">
    <citation type="submission" date="2025-08" db="UniProtKB">
        <authorList>
            <consortium name="RefSeq"/>
        </authorList>
    </citation>
    <scope>IDENTIFICATION</scope>
</reference>
<dbReference type="PANTHER" id="PTHR45835">
    <property type="entry name" value="YALI0A06105P"/>
    <property type="match status" value="1"/>
</dbReference>
<dbReference type="STRING" id="4097.A0A1S4DA72"/>
<protein>
    <recommendedName>
        <fullName evidence="1">Tf2-1-like SH3-like domain-containing protein</fullName>
    </recommendedName>
</protein>
<dbReference type="RefSeq" id="XP_016510345.1">
    <property type="nucleotide sequence ID" value="XM_016654859.1"/>
</dbReference>
<dbReference type="InterPro" id="IPR012337">
    <property type="entry name" value="RNaseH-like_sf"/>
</dbReference>
<proteinExistence type="predicted"/>
<name>A0A1S4DA72_TOBAC</name>
<dbReference type="PANTHER" id="PTHR45835:SF105">
    <property type="entry name" value="INTEGRASE CATALYTIC DOMAIN-CONTAINING PROTEIN"/>
    <property type="match status" value="1"/>
</dbReference>
<evidence type="ECO:0000259" key="1">
    <source>
        <dbReference type="Pfam" id="PF24626"/>
    </source>
</evidence>
<dbReference type="SUPFAM" id="SSF53098">
    <property type="entry name" value="Ribonuclease H-like"/>
    <property type="match status" value="1"/>
</dbReference>